<dbReference type="AlphaFoldDB" id="A6KCF7"/>
<reference evidence="1 2" key="1">
    <citation type="submission" date="2005-09" db="EMBL/GenBank/DDBJ databases">
        <authorList>
            <person name="Mural R.J."/>
            <person name="Li P.W."/>
            <person name="Adams M.D."/>
            <person name="Amanatides P.G."/>
            <person name="Baden-Tillson H."/>
            <person name="Barnstead M."/>
            <person name="Chin S.H."/>
            <person name="Dew I."/>
            <person name="Evans C.A."/>
            <person name="Ferriera S."/>
            <person name="Flanigan M."/>
            <person name="Fosler C."/>
            <person name="Glodek A."/>
            <person name="Gu Z."/>
            <person name="Holt R.A."/>
            <person name="Jennings D."/>
            <person name="Kraft C.L."/>
            <person name="Lu F."/>
            <person name="Nguyen T."/>
            <person name="Nusskern D.R."/>
            <person name="Pfannkoch C.M."/>
            <person name="Sitter C."/>
            <person name="Sutton G.G."/>
            <person name="Venter J.C."/>
            <person name="Wang Z."/>
            <person name="Woodage T."/>
            <person name="Zheng X.H."/>
            <person name="Zhong F."/>
        </authorList>
    </citation>
    <scope>NUCLEOTIDE SEQUENCE [LARGE SCALE GENOMIC DNA]</scope>
    <source>
        <strain>BN</strain>
        <strain evidence="2">Sprague-Dawley</strain>
    </source>
</reference>
<gene>
    <name evidence="1" type="ORF">rCG_50750</name>
</gene>
<protein>
    <submittedName>
        <fullName evidence="1">RCG50750</fullName>
    </submittedName>
</protein>
<dbReference type="EMBL" id="CH474035">
    <property type="protein sequence ID" value="EDL86985.1"/>
    <property type="molecule type" value="Genomic_DNA"/>
</dbReference>
<sequence>MHGLLNPQEQPLRALIALPEFNSQQPHGGSQPFVMGSDALFCYI</sequence>
<dbReference type="Proteomes" id="UP000234681">
    <property type="component" value="Chromosome 7"/>
</dbReference>
<organism evidence="1 2">
    <name type="scientific">Rattus norvegicus</name>
    <name type="common">Rat</name>
    <dbReference type="NCBI Taxonomy" id="10116"/>
    <lineage>
        <taxon>Eukaryota</taxon>
        <taxon>Metazoa</taxon>
        <taxon>Chordata</taxon>
        <taxon>Craniata</taxon>
        <taxon>Vertebrata</taxon>
        <taxon>Euteleostomi</taxon>
        <taxon>Mammalia</taxon>
        <taxon>Eutheria</taxon>
        <taxon>Euarchontoglires</taxon>
        <taxon>Glires</taxon>
        <taxon>Rodentia</taxon>
        <taxon>Myomorpha</taxon>
        <taxon>Muroidea</taxon>
        <taxon>Muridae</taxon>
        <taxon>Murinae</taxon>
        <taxon>Rattus</taxon>
    </lineage>
</organism>
<evidence type="ECO:0000313" key="1">
    <source>
        <dbReference type="EMBL" id="EDL86985.1"/>
    </source>
</evidence>
<proteinExistence type="predicted"/>
<accession>A6KCF7</accession>
<evidence type="ECO:0000313" key="2">
    <source>
        <dbReference type="Proteomes" id="UP000234681"/>
    </source>
</evidence>
<name>A6KCF7_RAT</name>